<keyword evidence="2" id="KW-0732">Signal</keyword>
<organism evidence="3">
    <name type="scientific">Chloromonas brevispina</name>
    <dbReference type="NCBI Taxonomy" id="201318"/>
    <lineage>
        <taxon>Eukaryota</taxon>
        <taxon>Viridiplantae</taxon>
        <taxon>Chlorophyta</taxon>
        <taxon>core chlorophytes</taxon>
        <taxon>Chlorophyceae</taxon>
        <taxon>CS clade</taxon>
        <taxon>Chlamydomonadales</taxon>
        <taxon>Chlamydomonadaceae</taxon>
        <taxon>Chloromonadinia</taxon>
        <taxon>Chloromonas</taxon>
    </lineage>
</organism>
<dbReference type="InterPro" id="IPR021884">
    <property type="entry name" value="Ice-bd_prot"/>
</dbReference>
<evidence type="ECO:0000256" key="2">
    <source>
        <dbReference type="ARBA" id="ARBA00022729"/>
    </source>
</evidence>
<reference evidence="3" key="1">
    <citation type="submission" date="2013-09" db="EMBL/GenBank/DDBJ databases">
        <authorList>
            <person name="Raymond J."/>
        </authorList>
    </citation>
    <scope>NUCLEOTIDE SEQUENCE</scope>
</reference>
<accession>A0A060KUU1</accession>
<feature type="non-terminal residue" evidence="3">
    <location>
        <position position="426"/>
    </location>
</feature>
<name>A0A060KUU1_9CHLO</name>
<evidence type="ECO:0000313" key="3">
    <source>
        <dbReference type="EMBL" id="AIC65769.1"/>
    </source>
</evidence>
<comment type="similarity">
    <text evidence="1">Belongs to the ice-binding protein family.</text>
</comment>
<evidence type="ECO:0000256" key="1">
    <source>
        <dbReference type="ARBA" id="ARBA00005445"/>
    </source>
</evidence>
<dbReference type="EMBL" id="KF683607">
    <property type="protein sequence ID" value="AIC65769.1"/>
    <property type="molecule type" value="Genomic_DNA"/>
</dbReference>
<dbReference type="Pfam" id="PF11999">
    <property type="entry name" value="Ice_binding"/>
    <property type="match status" value="2"/>
</dbReference>
<protein>
    <submittedName>
        <fullName evidence="3">Ice-binding protein 9</fullName>
    </submittedName>
</protein>
<proteinExistence type="inferred from homology"/>
<sequence length="426" mass="41736">MAQLLFGAAGKFGSLAATTVTSTGATAVTGDVGVWPGTSITGYPPGQATGDIRSADTVAQAAQADAVSGYNSLVAMTTTQDLSGTDLVGLTLYPGVYNFAAAGHLAAGNLTLDAQGSSTATFVFKFGSTFITGSAAQVNLVNGAQACNVFYVVGSSATLGTGTTLYGSVIAYTSITVTTGTNVVGSLIACNAAVTMDTNQVTAKGFCPAAPPAPTPCAGEGVCSAVLGSAAQFGALASSTITSTGGSSISGDVAVYPGTAITGYPPGKSSGTIRSADPVSQQGQADAHTAWTNLWALTVTKDLTGADLGGMTITPGVYKFSSSVGLTGAVTLDAQGDSTAMFVFQIGSTITTAAASAVKLANGAQSCNIFWLVGSSATTGATTAMYGTIIASASITMGHLATIQGGLIALGAAITMDANSVKAWGA</sequence>
<dbReference type="AlphaFoldDB" id="A0A060KUU1"/>
<reference evidence="3" key="2">
    <citation type="journal article" date="2014" name="Extremophiles">
        <title>The ice-binding proteins of a snow alga, Chloromonas brevispina: probable acquisition by horizontal gene transfer.</title>
        <authorList>
            <person name="Raymond J.A."/>
        </authorList>
    </citation>
    <scope>NUCLEOTIDE SEQUENCE</scope>
</reference>